<dbReference type="Pfam" id="PF00582">
    <property type="entry name" value="Usp"/>
    <property type="match status" value="1"/>
</dbReference>
<evidence type="ECO:0000313" key="4">
    <source>
        <dbReference type="Proteomes" id="UP001596220"/>
    </source>
</evidence>
<dbReference type="PRINTS" id="PR01438">
    <property type="entry name" value="UNVRSLSTRESS"/>
</dbReference>
<dbReference type="RefSeq" id="WP_380638270.1">
    <property type="nucleotide sequence ID" value="NZ_JBHSQO010000023.1"/>
</dbReference>
<name>A0ABW1PA50_9PSEU</name>
<reference evidence="4" key="1">
    <citation type="journal article" date="2019" name="Int. J. Syst. Evol. Microbiol.">
        <title>The Global Catalogue of Microorganisms (GCM) 10K type strain sequencing project: providing services to taxonomists for standard genome sequencing and annotation.</title>
        <authorList>
            <consortium name="The Broad Institute Genomics Platform"/>
            <consortium name="The Broad Institute Genome Sequencing Center for Infectious Disease"/>
            <person name="Wu L."/>
            <person name="Ma J."/>
        </authorList>
    </citation>
    <scope>NUCLEOTIDE SEQUENCE [LARGE SCALE GENOMIC DNA]</scope>
    <source>
        <strain evidence="4">CGMCC 4.7246</strain>
    </source>
</reference>
<dbReference type="Proteomes" id="UP001596220">
    <property type="component" value="Unassembled WGS sequence"/>
</dbReference>
<dbReference type="CDD" id="cd23659">
    <property type="entry name" value="USP_At3g01520-like"/>
    <property type="match status" value="1"/>
</dbReference>
<organism evidence="3 4">
    <name type="scientific">Saccharothrix lopnurensis</name>
    <dbReference type="NCBI Taxonomy" id="1670621"/>
    <lineage>
        <taxon>Bacteria</taxon>
        <taxon>Bacillati</taxon>
        <taxon>Actinomycetota</taxon>
        <taxon>Actinomycetes</taxon>
        <taxon>Pseudonocardiales</taxon>
        <taxon>Pseudonocardiaceae</taxon>
        <taxon>Saccharothrix</taxon>
    </lineage>
</organism>
<dbReference type="EMBL" id="JBHSQO010000023">
    <property type="protein sequence ID" value="MFC6091970.1"/>
    <property type="molecule type" value="Genomic_DNA"/>
</dbReference>
<dbReference type="Gene3D" id="3.40.50.620">
    <property type="entry name" value="HUPs"/>
    <property type="match status" value="1"/>
</dbReference>
<comment type="similarity">
    <text evidence="1">Belongs to the universal stress protein A family.</text>
</comment>
<sequence length="138" mass="14282">MDAKQIVVGLDNSPAGAAALEWAVRHTRDGGTVVVVSVCGMHTPHGGQDVFHSARLRTLRDALARLTAYGDVRVEQAVLDGEPGPALVKLAETADGLVLGRHGYRRGGVTVMGSVITHCLTHATCPVVVVPTGARSAG</sequence>
<dbReference type="InterPro" id="IPR006015">
    <property type="entry name" value="Universal_stress_UspA"/>
</dbReference>
<dbReference type="PANTHER" id="PTHR31964:SF113">
    <property type="entry name" value="USPA DOMAIN-CONTAINING PROTEIN"/>
    <property type="match status" value="1"/>
</dbReference>
<comment type="caution">
    <text evidence="3">The sequence shown here is derived from an EMBL/GenBank/DDBJ whole genome shotgun (WGS) entry which is preliminary data.</text>
</comment>
<evidence type="ECO:0000259" key="2">
    <source>
        <dbReference type="Pfam" id="PF00582"/>
    </source>
</evidence>
<dbReference type="PANTHER" id="PTHR31964">
    <property type="entry name" value="ADENINE NUCLEOTIDE ALPHA HYDROLASES-LIKE SUPERFAMILY PROTEIN"/>
    <property type="match status" value="1"/>
</dbReference>
<dbReference type="SUPFAM" id="SSF52402">
    <property type="entry name" value="Adenine nucleotide alpha hydrolases-like"/>
    <property type="match status" value="1"/>
</dbReference>
<gene>
    <name evidence="3" type="ORF">ACFP3R_22095</name>
</gene>
<protein>
    <submittedName>
        <fullName evidence="3">Universal stress protein</fullName>
    </submittedName>
</protein>
<dbReference type="InterPro" id="IPR006016">
    <property type="entry name" value="UspA"/>
</dbReference>
<dbReference type="InterPro" id="IPR014729">
    <property type="entry name" value="Rossmann-like_a/b/a_fold"/>
</dbReference>
<accession>A0ABW1PA50</accession>
<proteinExistence type="inferred from homology"/>
<keyword evidence="4" id="KW-1185">Reference proteome</keyword>
<feature type="domain" description="UspA" evidence="2">
    <location>
        <begin position="4"/>
        <end position="131"/>
    </location>
</feature>
<evidence type="ECO:0000256" key="1">
    <source>
        <dbReference type="ARBA" id="ARBA00008791"/>
    </source>
</evidence>
<evidence type="ECO:0000313" key="3">
    <source>
        <dbReference type="EMBL" id="MFC6091970.1"/>
    </source>
</evidence>